<gene>
    <name evidence="12" type="primary">CSON014885</name>
</gene>
<keyword evidence="6 9" id="KW-0472">Membrane</keyword>
<protein>
    <submittedName>
        <fullName evidence="12">CSON014885 protein</fullName>
    </submittedName>
</protein>
<dbReference type="PANTHER" id="PTHR11003">
    <property type="entry name" value="POTASSIUM CHANNEL, SUBFAMILY K"/>
    <property type="match status" value="1"/>
</dbReference>
<evidence type="ECO:0000256" key="9">
    <source>
        <dbReference type="SAM" id="Phobius"/>
    </source>
</evidence>
<keyword evidence="5 8" id="KW-0406">Ion transport</keyword>
<dbReference type="AlphaFoldDB" id="A0A336MPH0"/>
<reference evidence="12" key="2">
    <citation type="submission" date="2018-07" db="EMBL/GenBank/DDBJ databases">
        <authorList>
            <person name="Quirk P.G."/>
            <person name="Krulwich T.A."/>
        </authorList>
    </citation>
    <scope>NUCLEOTIDE SEQUENCE</scope>
</reference>
<dbReference type="EMBL" id="UFQS01000885">
    <property type="protein sequence ID" value="SSX07498.1"/>
    <property type="molecule type" value="Genomic_DNA"/>
</dbReference>
<dbReference type="GO" id="GO:0015271">
    <property type="term" value="F:outward rectifier potassium channel activity"/>
    <property type="evidence" value="ECO:0007669"/>
    <property type="project" value="TreeGrafter"/>
</dbReference>
<dbReference type="GO" id="GO:0005886">
    <property type="term" value="C:plasma membrane"/>
    <property type="evidence" value="ECO:0007669"/>
    <property type="project" value="TreeGrafter"/>
</dbReference>
<feature type="transmembrane region" description="Helical" evidence="9">
    <location>
        <begin position="93"/>
        <end position="112"/>
    </location>
</feature>
<evidence type="ECO:0000256" key="8">
    <source>
        <dbReference type="RuleBase" id="RU003857"/>
    </source>
</evidence>
<organism evidence="12">
    <name type="scientific">Culicoides sonorensis</name>
    <name type="common">Biting midge</name>
    <dbReference type="NCBI Taxonomy" id="179676"/>
    <lineage>
        <taxon>Eukaryota</taxon>
        <taxon>Metazoa</taxon>
        <taxon>Ecdysozoa</taxon>
        <taxon>Arthropoda</taxon>
        <taxon>Hexapoda</taxon>
        <taxon>Insecta</taxon>
        <taxon>Pterygota</taxon>
        <taxon>Neoptera</taxon>
        <taxon>Endopterygota</taxon>
        <taxon>Diptera</taxon>
        <taxon>Nematocera</taxon>
        <taxon>Chironomoidea</taxon>
        <taxon>Ceratopogonidae</taxon>
        <taxon>Ceratopogoninae</taxon>
        <taxon>Culicoides</taxon>
        <taxon>Monoculicoides</taxon>
    </lineage>
</organism>
<feature type="domain" description="Potassium channel" evidence="10">
    <location>
        <begin position="88"/>
        <end position="145"/>
    </location>
</feature>
<keyword evidence="7 8" id="KW-0407">Ion channel</keyword>
<dbReference type="InterPro" id="IPR003280">
    <property type="entry name" value="2pore_dom_K_chnl"/>
</dbReference>
<dbReference type="VEuPathDB" id="VectorBase:CSON014885"/>
<feature type="transmembrane region" description="Helical" evidence="9">
    <location>
        <begin position="124"/>
        <end position="152"/>
    </location>
</feature>
<dbReference type="PANTHER" id="PTHR11003:SF331">
    <property type="entry name" value="OPEN RECTIFIER POTASSIUM CHANNEL PROTEIN 1"/>
    <property type="match status" value="1"/>
</dbReference>
<feature type="transmembrane region" description="Helical" evidence="9">
    <location>
        <begin position="209"/>
        <end position="231"/>
    </location>
</feature>
<reference evidence="11" key="1">
    <citation type="submission" date="2018-04" db="EMBL/GenBank/DDBJ databases">
        <authorList>
            <person name="Go L.Y."/>
            <person name="Mitchell J.A."/>
        </authorList>
    </citation>
    <scope>NUCLEOTIDE SEQUENCE</scope>
    <source>
        <tissue evidence="11">Whole organism</tissue>
    </source>
</reference>
<evidence type="ECO:0000313" key="12">
    <source>
        <dbReference type="EMBL" id="SSX27838.1"/>
    </source>
</evidence>
<feature type="domain" description="Potassium channel" evidence="10">
    <location>
        <begin position="186"/>
        <end position="267"/>
    </location>
</feature>
<proteinExistence type="inferred from homology"/>
<dbReference type="GO" id="GO:0022841">
    <property type="term" value="F:potassium ion leak channel activity"/>
    <property type="evidence" value="ECO:0007669"/>
    <property type="project" value="TreeGrafter"/>
</dbReference>
<accession>A0A336MPH0</accession>
<evidence type="ECO:0000256" key="4">
    <source>
        <dbReference type="ARBA" id="ARBA00022989"/>
    </source>
</evidence>
<evidence type="ECO:0000256" key="2">
    <source>
        <dbReference type="ARBA" id="ARBA00022448"/>
    </source>
</evidence>
<feature type="transmembrane region" description="Helical" evidence="9">
    <location>
        <begin position="7"/>
        <end position="27"/>
    </location>
</feature>
<dbReference type="SUPFAM" id="SSF81324">
    <property type="entry name" value="Voltage-gated potassium channels"/>
    <property type="match status" value="2"/>
</dbReference>
<keyword evidence="4 9" id="KW-1133">Transmembrane helix</keyword>
<dbReference type="Pfam" id="PF07885">
    <property type="entry name" value="Ion_trans_2"/>
    <property type="match status" value="2"/>
</dbReference>
<feature type="transmembrane region" description="Helical" evidence="9">
    <location>
        <begin position="172"/>
        <end position="197"/>
    </location>
</feature>
<evidence type="ECO:0000256" key="3">
    <source>
        <dbReference type="ARBA" id="ARBA00022692"/>
    </source>
</evidence>
<sequence length="318" mass="37456">MSLKQWLALLAFYVSYLFFGASVFYHFEHKLETQKRAEAKQNQLSLNDLLLKSFKPMDVSLRDSILNEISSFCEKSVHNDTTEYLEKPYIWNFYHSFFFSFTVCSTVGYGNISPTNTFGRMFMILYALVGIPVNGILFAYLGEFFGSMFTGLYRLYHLYQKNLNKHYKPHQFGFLAQILLYFCPGIVLFIFIPACLFSYFENWEYSISVYYAFVTLTTIGFGDFVPTFGSLQEQQFGVFFRCYQVFIIFWFITGLGYLVMVMGFLAKGMRSKKIAKLETLVASNLRSRNERLWQSIQRDRIFVRSIFDELYLLNYKVF</sequence>
<evidence type="ECO:0000256" key="6">
    <source>
        <dbReference type="ARBA" id="ARBA00023136"/>
    </source>
</evidence>
<dbReference type="EMBL" id="UFQT01000885">
    <property type="protein sequence ID" value="SSX27838.1"/>
    <property type="molecule type" value="Genomic_DNA"/>
</dbReference>
<dbReference type="GO" id="GO:0030322">
    <property type="term" value="P:stabilization of membrane potential"/>
    <property type="evidence" value="ECO:0007669"/>
    <property type="project" value="TreeGrafter"/>
</dbReference>
<evidence type="ECO:0000256" key="1">
    <source>
        <dbReference type="ARBA" id="ARBA00004141"/>
    </source>
</evidence>
<keyword evidence="2 8" id="KW-0813">Transport</keyword>
<dbReference type="InterPro" id="IPR013099">
    <property type="entry name" value="K_chnl_dom"/>
</dbReference>
<evidence type="ECO:0000313" key="11">
    <source>
        <dbReference type="EMBL" id="SSX07498.1"/>
    </source>
</evidence>
<comment type="similarity">
    <text evidence="8">Belongs to the two pore domain potassium channel (TC 1.A.1.8) family.</text>
</comment>
<evidence type="ECO:0000256" key="7">
    <source>
        <dbReference type="ARBA" id="ARBA00023303"/>
    </source>
</evidence>
<dbReference type="FunFam" id="1.10.287.70:FF:000210">
    <property type="entry name" value="Open rectifier potassium channel protein 1"/>
    <property type="match status" value="1"/>
</dbReference>
<feature type="transmembrane region" description="Helical" evidence="9">
    <location>
        <begin position="243"/>
        <end position="266"/>
    </location>
</feature>
<dbReference type="OMA" id="RISEHYI"/>
<keyword evidence="3 8" id="KW-0812">Transmembrane</keyword>
<dbReference type="PRINTS" id="PR01333">
    <property type="entry name" value="2POREKCHANEL"/>
</dbReference>
<name>A0A336MPH0_CULSO</name>
<comment type="subcellular location">
    <subcellularLocation>
        <location evidence="1">Membrane</location>
        <topology evidence="1">Multi-pass membrane protein</topology>
    </subcellularLocation>
</comment>
<evidence type="ECO:0000256" key="5">
    <source>
        <dbReference type="ARBA" id="ARBA00023065"/>
    </source>
</evidence>
<dbReference type="Gene3D" id="1.10.287.70">
    <property type="match status" value="1"/>
</dbReference>
<evidence type="ECO:0000259" key="10">
    <source>
        <dbReference type="Pfam" id="PF07885"/>
    </source>
</evidence>